<reference evidence="1 2" key="1">
    <citation type="submission" date="2019-12" db="EMBL/GenBank/DDBJ databases">
        <title>Mucilaginibacter sp. HMF7410 genome sequencing and assembly.</title>
        <authorList>
            <person name="Kang H."/>
            <person name="Cha I."/>
            <person name="Kim H."/>
            <person name="Joh K."/>
        </authorList>
    </citation>
    <scope>NUCLEOTIDE SEQUENCE [LARGE SCALE GENOMIC DNA]</scope>
    <source>
        <strain evidence="1 2">HMF7410</strain>
    </source>
</reference>
<evidence type="ECO:0000313" key="2">
    <source>
        <dbReference type="Proteomes" id="UP000462014"/>
    </source>
</evidence>
<dbReference type="EMBL" id="WPIK01000012">
    <property type="protein sequence ID" value="MVN22556.1"/>
    <property type="molecule type" value="Genomic_DNA"/>
</dbReference>
<organism evidence="1 2">
    <name type="scientific">Mucilaginibacter arboris</name>
    <dbReference type="NCBI Taxonomy" id="2682090"/>
    <lineage>
        <taxon>Bacteria</taxon>
        <taxon>Pseudomonadati</taxon>
        <taxon>Bacteroidota</taxon>
        <taxon>Sphingobacteriia</taxon>
        <taxon>Sphingobacteriales</taxon>
        <taxon>Sphingobacteriaceae</taxon>
        <taxon>Mucilaginibacter</taxon>
    </lineage>
</organism>
<proteinExistence type="predicted"/>
<dbReference type="RefSeq" id="WP_157567931.1">
    <property type="nucleotide sequence ID" value="NZ_WPIK01000012.1"/>
</dbReference>
<sequence>MTFTKTEFENIKEKHGKYASWAVWNYSKNKIKEKSVDCINENLNILNSRYVFVGLNISNEIGTWGNFRGGKHDRKLKYAFNDSSLKGSYMTDLFKNIINPKSNDFYKFIKDKTDVIEENVLGFVQEMNDLKVSTETCFIVLGTEESITGKLFKEYFQRHFTNTSIIYHRHYSSRGFDKDWVESIWETLNIKNLDFNKVLENYK</sequence>
<dbReference type="Proteomes" id="UP000462014">
    <property type="component" value="Unassembled WGS sequence"/>
</dbReference>
<comment type="caution">
    <text evidence="1">The sequence shown here is derived from an EMBL/GenBank/DDBJ whole genome shotgun (WGS) entry which is preliminary data.</text>
</comment>
<name>A0A7K1SZ07_9SPHI</name>
<dbReference type="AlphaFoldDB" id="A0A7K1SZ07"/>
<gene>
    <name evidence="1" type="ORF">GO621_13545</name>
</gene>
<keyword evidence="2" id="KW-1185">Reference proteome</keyword>
<protein>
    <submittedName>
        <fullName evidence="1">Uncharacterized protein</fullName>
    </submittedName>
</protein>
<evidence type="ECO:0000313" key="1">
    <source>
        <dbReference type="EMBL" id="MVN22556.1"/>
    </source>
</evidence>
<accession>A0A7K1SZ07</accession>